<dbReference type="Proteomes" id="UP001066276">
    <property type="component" value="Chromosome 1_1"/>
</dbReference>
<keyword evidence="3" id="KW-1185">Reference proteome</keyword>
<sequence>MQVTGLRKRKQHLTINHGLRERRQAQVPWPQHRHPYVSAARGWQPLPGLRTNPNKYLYRNVRRKAWARRTSHVSTTRRPPLSGDCDFF</sequence>
<dbReference type="AlphaFoldDB" id="A0AAV7WWE3"/>
<accession>A0AAV7WWE3</accession>
<feature type="compositionally biased region" description="Basic residues" evidence="1">
    <location>
        <begin position="1"/>
        <end position="12"/>
    </location>
</feature>
<evidence type="ECO:0000313" key="3">
    <source>
        <dbReference type="Proteomes" id="UP001066276"/>
    </source>
</evidence>
<gene>
    <name evidence="2" type="ORF">NDU88_004685</name>
</gene>
<reference evidence="2" key="1">
    <citation type="journal article" date="2022" name="bioRxiv">
        <title>Sequencing and chromosome-scale assembly of the giantPleurodeles waltlgenome.</title>
        <authorList>
            <person name="Brown T."/>
            <person name="Elewa A."/>
            <person name="Iarovenko S."/>
            <person name="Subramanian E."/>
            <person name="Araus A.J."/>
            <person name="Petzold A."/>
            <person name="Susuki M."/>
            <person name="Suzuki K.-i.T."/>
            <person name="Hayashi T."/>
            <person name="Toyoda A."/>
            <person name="Oliveira C."/>
            <person name="Osipova E."/>
            <person name="Leigh N.D."/>
            <person name="Simon A."/>
            <person name="Yun M.H."/>
        </authorList>
    </citation>
    <scope>NUCLEOTIDE SEQUENCE</scope>
    <source>
        <strain evidence="2">20211129_DDA</strain>
        <tissue evidence="2">Liver</tissue>
    </source>
</reference>
<proteinExistence type="predicted"/>
<name>A0AAV7WWE3_PLEWA</name>
<evidence type="ECO:0000313" key="2">
    <source>
        <dbReference type="EMBL" id="KAJ1217090.1"/>
    </source>
</evidence>
<protein>
    <submittedName>
        <fullName evidence="2">Uncharacterized protein</fullName>
    </submittedName>
</protein>
<organism evidence="2 3">
    <name type="scientific">Pleurodeles waltl</name>
    <name type="common">Iberian ribbed newt</name>
    <dbReference type="NCBI Taxonomy" id="8319"/>
    <lineage>
        <taxon>Eukaryota</taxon>
        <taxon>Metazoa</taxon>
        <taxon>Chordata</taxon>
        <taxon>Craniata</taxon>
        <taxon>Vertebrata</taxon>
        <taxon>Euteleostomi</taxon>
        <taxon>Amphibia</taxon>
        <taxon>Batrachia</taxon>
        <taxon>Caudata</taxon>
        <taxon>Salamandroidea</taxon>
        <taxon>Salamandridae</taxon>
        <taxon>Pleurodelinae</taxon>
        <taxon>Pleurodeles</taxon>
    </lineage>
</organism>
<evidence type="ECO:0000256" key="1">
    <source>
        <dbReference type="SAM" id="MobiDB-lite"/>
    </source>
</evidence>
<dbReference type="EMBL" id="JANPWB010000001">
    <property type="protein sequence ID" value="KAJ1217090.1"/>
    <property type="molecule type" value="Genomic_DNA"/>
</dbReference>
<feature type="region of interest" description="Disordered" evidence="1">
    <location>
        <begin position="1"/>
        <end position="28"/>
    </location>
</feature>
<comment type="caution">
    <text evidence="2">The sequence shown here is derived from an EMBL/GenBank/DDBJ whole genome shotgun (WGS) entry which is preliminary data.</text>
</comment>